<evidence type="ECO:0000313" key="2">
    <source>
        <dbReference type="EMBL" id="ETE69020.1"/>
    </source>
</evidence>
<feature type="chain" id="PRO_5004771275" evidence="1">
    <location>
        <begin position="25"/>
        <end position="78"/>
    </location>
</feature>
<dbReference type="InterPro" id="IPR031713">
    <property type="entry name" value="GPR15L"/>
</dbReference>
<dbReference type="AlphaFoldDB" id="V8P3Y2"/>
<name>V8P3Y2_OPHHA</name>
<dbReference type="EMBL" id="AZIM01000864">
    <property type="protein sequence ID" value="ETE69020.1"/>
    <property type="molecule type" value="Genomic_DNA"/>
</dbReference>
<sequence length="78" mass="8896">MRIQKVFALLLILILCLGTFSADGAGSRMRRKCLCKTKKHLPVMDRKIVGQHKKCLCQPYKERKLSHHVFVPGPLPLV</sequence>
<accession>V8P3Y2</accession>
<keyword evidence="1" id="KW-0732">Signal</keyword>
<dbReference type="GO" id="GO:0001664">
    <property type="term" value="F:G protein-coupled receptor binding"/>
    <property type="evidence" value="ECO:0007669"/>
    <property type="project" value="InterPro"/>
</dbReference>
<feature type="signal peptide" evidence="1">
    <location>
        <begin position="1"/>
        <end position="24"/>
    </location>
</feature>
<evidence type="ECO:0000313" key="3">
    <source>
        <dbReference type="Proteomes" id="UP000018936"/>
    </source>
</evidence>
<reference evidence="2 3" key="1">
    <citation type="journal article" date="2013" name="Proc. Natl. Acad. Sci. U.S.A.">
        <title>The king cobra genome reveals dynamic gene evolution and adaptation in the snake venom system.</title>
        <authorList>
            <person name="Vonk F.J."/>
            <person name="Casewell N.R."/>
            <person name="Henkel C.V."/>
            <person name="Heimberg A.M."/>
            <person name="Jansen H.J."/>
            <person name="McCleary R.J."/>
            <person name="Kerkkamp H.M."/>
            <person name="Vos R.A."/>
            <person name="Guerreiro I."/>
            <person name="Calvete J.J."/>
            <person name="Wuster W."/>
            <person name="Woods A.E."/>
            <person name="Logan J.M."/>
            <person name="Harrison R.A."/>
            <person name="Castoe T.A."/>
            <person name="de Koning A.P."/>
            <person name="Pollock D.D."/>
            <person name="Yandell M."/>
            <person name="Calderon D."/>
            <person name="Renjifo C."/>
            <person name="Currier R.B."/>
            <person name="Salgado D."/>
            <person name="Pla D."/>
            <person name="Sanz L."/>
            <person name="Hyder A.S."/>
            <person name="Ribeiro J.M."/>
            <person name="Arntzen J.W."/>
            <person name="van den Thillart G.E."/>
            <person name="Boetzer M."/>
            <person name="Pirovano W."/>
            <person name="Dirks R.P."/>
            <person name="Spaink H.P."/>
            <person name="Duboule D."/>
            <person name="McGlinn E."/>
            <person name="Kini R.M."/>
            <person name="Richardson M.K."/>
        </authorList>
    </citation>
    <scope>NUCLEOTIDE SEQUENCE</scope>
    <source>
        <tissue evidence="2">Blood</tissue>
    </source>
</reference>
<dbReference type="Pfam" id="PF15854">
    <property type="entry name" value="GPR15L"/>
    <property type="match status" value="1"/>
</dbReference>
<proteinExistence type="predicted"/>
<protein>
    <submittedName>
        <fullName evidence="2">Uncharacterized protein</fullName>
    </submittedName>
</protein>
<comment type="caution">
    <text evidence="2">The sequence shown here is derived from an EMBL/GenBank/DDBJ whole genome shotgun (WGS) entry which is preliminary data.</text>
</comment>
<dbReference type="Proteomes" id="UP000018936">
    <property type="component" value="Unassembled WGS sequence"/>
</dbReference>
<keyword evidence="3" id="KW-1185">Reference proteome</keyword>
<organism evidence="2 3">
    <name type="scientific">Ophiophagus hannah</name>
    <name type="common">King cobra</name>
    <name type="synonym">Naja hannah</name>
    <dbReference type="NCBI Taxonomy" id="8665"/>
    <lineage>
        <taxon>Eukaryota</taxon>
        <taxon>Metazoa</taxon>
        <taxon>Chordata</taxon>
        <taxon>Craniata</taxon>
        <taxon>Vertebrata</taxon>
        <taxon>Euteleostomi</taxon>
        <taxon>Lepidosauria</taxon>
        <taxon>Squamata</taxon>
        <taxon>Bifurcata</taxon>
        <taxon>Unidentata</taxon>
        <taxon>Episquamata</taxon>
        <taxon>Toxicofera</taxon>
        <taxon>Serpentes</taxon>
        <taxon>Colubroidea</taxon>
        <taxon>Elapidae</taxon>
        <taxon>Elapinae</taxon>
        <taxon>Ophiophagus</taxon>
    </lineage>
</organism>
<evidence type="ECO:0000256" key="1">
    <source>
        <dbReference type="SAM" id="SignalP"/>
    </source>
</evidence>
<gene>
    <name evidence="2" type="ORF">L345_05179</name>
</gene>